<comment type="pathway">
    <text evidence="1">Cofactor biosynthesis; riboflavin biosynthesis.</text>
</comment>
<dbReference type="InterPro" id="IPR024072">
    <property type="entry name" value="DHFR-like_dom_sf"/>
</dbReference>
<dbReference type="PANTHER" id="PTHR38011:SF7">
    <property type="entry name" value="2,5-DIAMINO-6-RIBOSYLAMINO-4(3H)-PYRIMIDINONE 5'-PHOSPHATE REDUCTASE"/>
    <property type="match status" value="1"/>
</dbReference>
<proteinExistence type="predicted"/>
<dbReference type="InterPro" id="IPR050765">
    <property type="entry name" value="Riboflavin_Biosynth_HTPR"/>
</dbReference>
<dbReference type="SUPFAM" id="SSF53597">
    <property type="entry name" value="Dihydrofolate reductase-like"/>
    <property type="match status" value="1"/>
</dbReference>
<dbReference type="Proteomes" id="UP000272400">
    <property type="component" value="Unassembled WGS sequence"/>
</dbReference>
<organism evidence="5 6">
    <name type="scientific">Actinocorallia herbida</name>
    <dbReference type="NCBI Taxonomy" id="58109"/>
    <lineage>
        <taxon>Bacteria</taxon>
        <taxon>Bacillati</taxon>
        <taxon>Actinomycetota</taxon>
        <taxon>Actinomycetes</taxon>
        <taxon>Streptosporangiales</taxon>
        <taxon>Thermomonosporaceae</taxon>
        <taxon>Actinocorallia</taxon>
    </lineage>
</organism>
<dbReference type="OrthoDB" id="5243299at2"/>
<dbReference type="RefSeq" id="WP_123667557.1">
    <property type="nucleotide sequence ID" value="NZ_RJKE01000001.1"/>
</dbReference>
<keyword evidence="6" id="KW-1185">Reference proteome</keyword>
<dbReference type="PANTHER" id="PTHR38011">
    <property type="entry name" value="DIHYDROFOLATE REDUCTASE FAMILY PROTEIN (AFU_ORTHOLOGUE AFUA_8G06820)"/>
    <property type="match status" value="1"/>
</dbReference>
<reference evidence="5 6" key="1">
    <citation type="submission" date="2018-11" db="EMBL/GenBank/DDBJ databases">
        <title>Sequencing the genomes of 1000 actinobacteria strains.</title>
        <authorList>
            <person name="Klenk H.-P."/>
        </authorList>
    </citation>
    <scope>NUCLEOTIDE SEQUENCE [LARGE SCALE GENOMIC DNA]</scope>
    <source>
        <strain evidence="5 6">DSM 44254</strain>
    </source>
</reference>
<dbReference type="Pfam" id="PF01872">
    <property type="entry name" value="RibD_C"/>
    <property type="match status" value="1"/>
</dbReference>
<evidence type="ECO:0000256" key="2">
    <source>
        <dbReference type="ARBA" id="ARBA00022857"/>
    </source>
</evidence>
<protein>
    <submittedName>
        <fullName evidence="5">Riboflavin biosynthesis pyrimidine reductase</fullName>
    </submittedName>
</protein>
<dbReference type="GO" id="GO:0009231">
    <property type="term" value="P:riboflavin biosynthetic process"/>
    <property type="evidence" value="ECO:0007669"/>
    <property type="project" value="InterPro"/>
</dbReference>
<sequence>MSDLPADLLADYAHPDGPWLRANMIASADGAATREGLSGGLGNETDRLLFQALRGFADAIVVGAQTVRAEGYGRAPVPIAVVSRSLDLDFASPLFEGRTILVTVADAPRLAEAREHAEVIVAGEGSVDFAAAVTALHGLGLTRLLCEGGPTILGGIAAAGLLDELCLTLSPRLVGGAAPRVVRGPALDEGMTLAAVRQDGDHLFLRYRRSR</sequence>
<dbReference type="GO" id="GO:0008703">
    <property type="term" value="F:5-amino-6-(5-phosphoribosylamino)uracil reductase activity"/>
    <property type="evidence" value="ECO:0007669"/>
    <property type="project" value="InterPro"/>
</dbReference>
<dbReference type="Gene3D" id="3.40.430.10">
    <property type="entry name" value="Dihydrofolate Reductase, subunit A"/>
    <property type="match status" value="1"/>
</dbReference>
<dbReference type="InterPro" id="IPR002734">
    <property type="entry name" value="RibDG_C"/>
</dbReference>
<name>A0A3N1D5E6_9ACTN</name>
<evidence type="ECO:0000256" key="1">
    <source>
        <dbReference type="ARBA" id="ARBA00005104"/>
    </source>
</evidence>
<evidence type="ECO:0000256" key="3">
    <source>
        <dbReference type="ARBA" id="ARBA00023002"/>
    </source>
</evidence>
<comment type="caution">
    <text evidence="5">The sequence shown here is derived from an EMBL/GenBank/DDBJ whole genome shotgun (WGS) entry which is preliminary data.</text>
</comment>
<feature type="domain" description="Bacterial bifunctional deaminase-reductase C-terminal" evidence="4">
    <location>
        <begin position="18"/>
        <end position="202"/>
    </location>
</feature>
<keyword evidence="3" id="KW-0560">Oxidoreductase</keyword>
<keyword evidence="2" id="KW-0521">NADP</keyword>
<gene>
    <name evidence="5" type="ORF">EDD29_5961</name>
</gene>
<dbReference type="AlphaFoldDB" id="A0A3N1D5E6"/>
<evidence type="ECO:0000259" key="4">
    <source>
        <dbReference type="Pfam" id="PF01872"/>
    </source>
</evidence>
<dbReference type="EMBL" id="RJKE01000001">
    <property type="protein sequence ID" value="ROO88298.1"/>
    <property type="molecule type" value="Genomic_DNA"/>
</dbReference>
<accession>A0A3N1D5E6</accession>
<evidence type="ECO:0000313" key="5">
    <source>
        <dbReference type="EMBL" id="ROO88298.1"/>
    </source>
</evidence>
<evidence type="ECO:0000313" key="6">
    <source>
        <dbReference type="Proteomes" id="UP000272400"/>
    </source>
</evidence>